<feature type="transmembrane region" description="Helical" evidence="12">
    <location>
        <begin position="276"/>
        <end position="299"/>
    </location>
</feature>
<dbReference type="Pfam" id="PF02386">
    <property type="entry name" value="TrkH"/>
    <property type="match status" value="1"/>
</dbReference>
<feature type="transmembrane region" description="Helical" evidence="12">
    <location>
        <begin position="364"/>
        <end position="386"/>
    </location>
</feature>
<reference evidence="13 14" key="1">
    <citation type="journal article" date="2015" name="Genome Announc.">
        <title>Complete Genome Sequence of Bartonella ancashensis Strain 20.00, Isolated from the Blood of a Patient with Verruga Peruana.</title>
        <authorList>
            <person name="Hang J."/>
            <person name="Mullins K.E."/>
            <person name="Clifford R.J."/>
            <person name="Onmus-Leone F."/>
            <person name="Yang Y."/>
            <person name="Jiang J."/>
            <person name="Leguia M."/>
            <person name="Kasper M.R."/>
            <person name="Maguina C."/>
            <person name="Lesho E.P."/>
            <person name="Jarman R.G."/>
            <person name="Richards A.L."/>
            <person name="Blazes D."/>
        </authorList>
    </citation>
    <scope>NUCLEOTIDE SEQUENCE [LARGE SCALE GENOMIC DNA]</scope>
    <source>
        <strain evidence="13 14">20.00</strain>
    </source>
</reference>
<feature type="transmembrane region" description="Helical" evidence="12">
    <location>
        <begin position="108"/>
        <end position="130"/>
    </location>
</feature>
<organism evidence="13 14">
    <name type="scientific">Bartonella ancashensis</name>
    <dbReference type="NCBI Taxonomy" id="1318743"/>
    <lineage>
        <taxon>Bacteria</taxon>
        <taxon>Pseudomonadati</taxon>
        <taxon>Pseudomonadota</taxon>
        <taxon>Alphaproteobacteria</taxon>
        <taxon>Hyphomicrobiales</taxon>
        <taxon>Bartonellaceae</taxon>
        <taxon>Bartonella</taxon>
    </lineage>
</organism>
<comment type="subcellular location">
    <subcellularLocation>
        <location evidence="10">Cell inner membrane</location>
        <topology evidence="10">Multi-pass membrane protein</topology>
    </subcellularLocation>
    <subcellularLocation>
        <location evidence="1">Cell membrane</location>
        <topology evidence="1">Multi-pass membrane protein</topology>
    </subcellularLocation>
</comment>
<evidence type="ECO:0000256" key="10">
    <source>
        <dbReference type="PIRNR" id="PIRNR006247"/>
    </source>
</evidence>
<feature type="binding site" evidence="11">
    <location>
        <position position="354"/>
    </location>
    <ligand>
        <name>K(+)</name>
        <dbReference type="ChEBI" id="CHEBI:29103"/>
    </ligand>
</feature>
<proteinExistence type="inferred from homology"/>
<comment type="function">
    <text evidence="10">Low-affinity potassium transport system. Interacts with Trk system potassium uptake protein TrkA.</text>
</comment>
<keyword evidence="10" id="KW-0997">Cell inner membrane</keyword>
<evidence type="ECO:0000256" key="1">
    <source>
        <dbReference type="ARBA" id="ARBA00004651"/>
    </source>
</evidence>
<evidence type="ECO:0000256" key="3">
    <source>
        <dbReference type="ARBA" id="ARBA00022475"/>
    </source>
</evidence>
<dbReference type="PANTHER" id="PTHR32024:SF3">
    <property type="entry name" value="TRK SYSTEM POTASSIUM UPTAKE PROTEIN"/>
    <property type="match status" value="1"/>
</dbReference>
<dbReference type="GO" id="GO:0005886">
    <property type="term" value="C:plasma membrane"/>
    <property type="evidence" value="ECO:0007669"/>
    <property type="project" value="UniProtKB-SubCell"/>
</dbReference>
<feature type="binding site" evidence="11">
    <location>
        <position position="471"/>
    </location>
    <ligand>
        <name>K(+)</name>
        <dbReference type="ChEBI" id="CHEBI:29103"/>
    </ligand>
</feature>
<dbReference type="PATRIC" id="fig|1318743.3.peg.791"/>
<feature type="transmembrane region" description="Helical" evidence="12">
    <location>
        <begin position="167"/>
        <end position="189"/>
    </location>
</feature>
<gene>
    <name evidence="13" type="ORF">PU02_0777</name>
</gene>
<evidence type="ECO:0000256" key="12">
    <source>
        <dbReference type="SAM" id="Phobius"/>
    </source>
</evidence>
<keyword evidence="7 12" id="KW-1133">Transmembrane helix</keyword>
<feature type="transmembrane region" description="Helical" evidence="12">
    <location>
        <begin position="218"/>
        <end position="240"/>
    </location>
</feature>
<accession>A0A0M3T2X4</accession>
<protein>
    <recommendedName>
        <fullName evidence="10">Trk system potassium uptake protein</fullName>
    </recommendedName>
</protein>
<dbReference type="AlphaFoldDB" id="A0A0M3T2X4"/>
<comment type="similarity">
    <text evidence="10">Belongs to the TrkH potassium transport family.</text>
</comment>
<dbReference type="EMBL" id="CP010401">
    <property type="protein sequence ID" value="ALE03591.1"/>
    <property type="molecule type" value="Genomic_DNA"/>
</dbReference>
<evidence type="ECO:0000256" key="11">
    <source>
        <dbReference type="PIRSR" id="PIRSR006247-1"/>
    </source>
</evidence>
<feature type="transmembrane region" description="Helical" evidence="12">
    <location>
        <begin position="458"/>
        <end position="481"/>
    </location>
</feature>
<feature type="binding site" evidence="11">
    <location>
        <position position="472"/>
    </location>
    <ligand>
        <name>K(+)</name>
        <dbReference type="ChEBI" id="CHEBI:29103"/>
    </ligand>
</feature>
<evidence type="ECO:0000256" key="4">
    <source>
        <dbReference type="ARBA" id="ARBA00022538"/>
    </source>
</evidence>
<evidence type="ECO:0000256" key="8">
    <source>
        <dbReference type="ARBA" id="ARBA00023065"/>
    </source>
</evidence>
<feature type="transmembrane region" description="Helical" evidence="12">
    <location>
        <begin position="79"/>
        <end position="96"/>
    </location>
</feature>
<keyword evidence="2 10" id="KW-0813">Transport</keyword>
<dbReference type="PANTHER" id="PTHR32024">
    <property type="entry name" value="TRK SYSTEM POTASSIUM UPTAKE PROTEIN TRKG-RELATED"/>
    <property type="match status" value="1"/>
</dbReference>
<feature type="transmembrane region" description="Helical" evidence="12">
    <location>
        <begin position="493"/>
        <end position="520"/>
    </location>
</feature>
<evidence type="ECO:0000313" key="14">
    <source>
        <dbReference type="Proteomes" id="UP000057213"/>
    </source>
</evidence>
<keyword evidence="11" id="KW-0479">Metal-binding</keyword>
<keyword evidence="3 10" id="KW-1003">Cell membrane</keyword>
<dbReference type="Proteomes" id="UP000057213">
    <property type="component" value="Chromosome"/>
</dbReference>
<evidence type="ECO:0000313" key="13">
    <source>
        <dbReference type="EMBL" id="ALE03591.1"/>
    </source>
</evidence>
<feature type="transmembrane region" description="Helical" evidence="12">
    <location>
        <begin position="432"/>
        <end position="452"/>
    </location>
</feature>
<dbReference type="InterPro" id="IPR003445">
    <property type="entry name" value="Cat_transpt"/>
</dbReference>
<name>A0A0M3T2X4_9HYPH</name>
<dbReference type="PIRSF" id="PIRSF006247">
    <property type="entry name" value="TrkH"/>
    <property type="match status" value="1"/>
</dbReference>
<dbReference type="KEGG" id="banc:PU02_0777"/>
<feature type="transmembrane region" description="Helical" evidence="12">
    <location>
        <begin position="45"/>
        <end position="67"/>
    </location>
</feature>
<dbReference type="GO" id="GO:0046872">
    <property type="term" value="F:metal ion binding"/>
    <property type="evidence" value="ECO:0007669"/>
    <property type="project" value="UniProtKB-KW"/>
</dbReference>
<evidence type="ECO:0000256" key="7">
    <source>
        <dbReference type="ARBA" id="ARBA00022989"/>
    </source>
</evidence>
<keyword evidence="9 10" id="KW-0472">Membrane</keyword>
<keyword evidence="4 10" id="KW-0633">Potassium transport</keyword>
<dbReference type="STRING" id="1318743.PU02_0777"/>
<dbReference type="InterPro" id="IPR004772">
    <property type="entry name" value="TrkH"/>
</dbReference>
<keyword evidence="14" id="KW-1185">Reference proteome</keyword>
<dbReference type="GO" id="GO:0015379">
    <property type="term" value="F:potassium:chloride symporter activity"/>
    <property type="evidence" value="ECO:0007669"/>
    <property type="project" value="InterPro"/>
</dbReference>
<evidence type="ECO:0000256" key="6">
    <source>
        <dbReference type="ARBA" id="ARBA00022958"/>
    </source>
</evidence>
<evidence type="ECO:0000256" key="5">
    <source>
        <dbReference type="ARBA" id="ARBA00022692"/>
    </source>
</evidence>
<keyword evidence="6 10" id="KW-0630">Potassium</keyword>
<evidence type="ECO:0000256" key="2">
    <source>
        <dbReference type="ARBA" id="ARBA00022448"/>
    </source>
</evidence>
<feature type="binding site" evidence="11">
    <location>
        <position position="151"/>
    </location>
    <ligand>
        <name>K(+)</name>
        <dbReference type="ChEBI" id="CHEBI:29103"/>
    </ligand>
</feature>
<feature type="transmembrane region" description="Helical" evidence="12">
    <location>
        <begin position="311"/>
        <end position="331"/>
    </location>
</feature>
<feature type="binding site" evidence="11">
    <location>
        <position position="355"/>
    </location>
    <ligand>
        <name>K(+)</name>
        <dbReference type="ChEBI" id="CHEBI:29103"/>
    </ligand>
</feature>
<keyword evidence="8 10" id="KW-0406">Ion transport</keyword>
<sequence length="522" mass="57703">MCFFQGLLRSLLLIHNSFFNIIFLGNCNTNKQKLIKRKETTIFQFIVNICARFAFVMGAAMLLPVLADLRYNNRDWETFLYPCAITTVLATLVFLATRGATYRFSARLGFTLTVCLWLTGSIVGALPLYLSPLKISLAKAIFESVSGITTTGSTVIAGLDHLPQSLLLWRSLICWIGGIGFIGLALLLLPSLRVGGVQLFHMESSDKSEKILPRINQIANGIIIAYIGLTFSCMLSYFAAGMTLFDAINHAMSTVATAGFSTHDTSFGYFSEKPTILVVSTIFMFLSSLPFVLYIKLVFPSHSKRFIDPQIVVFFNIVFLSSFTLAIWLQFNTSLTFHQIFLDTIFHIVSIISTTGYSAQDYQLWGSFAFGVFFIISFIGGCAGSTSGGIKINRLIILWRIAQANMVRLFSPNTIVKVRYDHSNISSDIAQTVLLFVCLYMFCLLIGTALLLATGLDFTSAFTGVLTALSNVGPGFGNIIGPTGNFSTIHDNALWVLSFLMLVGRLEIVTIFVFFTAAFWSE</sequence>
<keyword evidence="5 12" id="KW-0812">Transmembrane</keyword>
<feature type="binding site" evidence="11">
    <location>
        <position position="150"/>
    </location>
    <ligand>
        <name>K(+)</name>
        <dbReference type="ChEBI" id="CHEBI:29103"/>
    </ligand>
</feature>
<feature type="transmembrane region" description="Helical" evidence="12">
    <location>
        <begin position="6"/>
        <end position="24"/>
    </location>
</feature>
<evidence type="ECO:0000256" key="9">
    <source>
        <dbReference type="ARBA" id="ARBA00023136"/>
    </source>
</evidence>